<organism evidence="2 3">
    <name type="scientific">Fimbriimonas ginsengisoli Gsoil 348</name>
    <dbReference type="NCBI Taxonomy" id="661478"/>
    <lineage>
        <taxon>Bacteria</taxon>
        <taxon>Bacillati</taxon>
        <taxon>Armatimonadota</taxon>
        <taxon>Fimbriimonadia</taxon>
        <taxon>Fimbriimonadales</taxon>
        <taxon>Fimbriimonadaceae</taxon>
        <taxon>Fimbriimonas</taxon>
    </lineage>
</organism>
<dbReference type="STRING" id="661478.OP10G_1529"/>
<dbReference type="HOGENOM" id="CLU_035441_0_0_0"/>
<evidence type="ECO:0000313" key="2">
    <source>
        <dbReference type="EMBL" id="AIE84897.1"/>
    </source>
</evidence>
<keyword evidence="3" id="KW-1185">Reference proteome</keyword>
<dbReference type="InterPro" id="IPR010281">
    <property type="entry name" value="DUF885"/>
</dbReference>
<accession>A0A068NNB7</accession>
<feature type="chain" id="PRO_5001654125" evidence="1">
    <location>
        <begin position="18"/>
        <end position="579"/>
    </location>
</feature>
<dbReference type="PANTHER" id="PTHR33361:SF2">
    <property type="entry name" value="DUF885 DOMAIN-CONTAINING PROTEIN"/>
    <property type="match status" value="1"/>
</dbReference>
<reference evidence="2 3" key="1">
    <citation type="journal article" date="2014" name="PLoS ONE">
        <title>The first complete genome sequence of the class fimbriimonadia in the phylum armatimonadetes.</title>
        <authorList>
            <person name="Hu Z.Y."/>
            <person name="Wang Y.Z."/>
            <person name="Im W.T."/>
            <person name="Wang S.Y."/>
            <person name="Zhao G.P."/>
            <person name="Zheng H.J."/>
            <person name="Quan Z.X."/>
        </authorList>
    </citation>
    <scope>NUCLEOTIDE SEQUENCE [LARGE SCALE GENOMIC DNA]</scope>
    <source>
        <strain evidence="2">Gsoil 348</strain>
    </source>
</reference>
<name>A0A068NNB7_FIMGI</name>
<dbReference type="RefSeq" id="WP_025226494.1">
    <property type="nucleotide sequence ID" value="NZ_CP007139.1"/>
</dbReference>
<dbReference type="AlphaFoldDB" id="A0A068NNB7"/>
<gene>
    <name evidence="2" type="ORF">OP10G_1529</name>
</gene>
<dbReference type="eggNOG" id="COG4805">
    <property type="taxonomic scope" value="Bacteria"/>
</dbReference>
<proteinExistence type="predicted"/>
<dbReference type="Proteomes" id="UP000027982">
    <property type="component" value="Chromosome"/>
</dbReference>
<dbReference type="SUPFAM" id="SSF55486">
    <property type="entry name" value="Metalloproteases ('zincins'), catalytic domain"/>
    <property type="match status" value="1"/>
</dbReference>
<keyword evidence="1" id="KW-0732">Signal</keyword>
<sequence length="579" mass="66092">MIPLFALAAMVTSFAPAIDMPAVINRFAADRDSLERAYPVAASQVRADRFRKFYNEELGTLGRIDYGQLDQDGKVDYVLLEEMLRHELRTLDAAVEYKRQMAPLLPFANTILDLELARRRMEPIDSPATATKLNELSKTIADAKKRLEGELEHGDLAVTNGVDKAPANAKIVVSRSSANRALQTLGEVRRSFEHWYGFYNGYDPSFGWWNEAPHKAVLAALDDYVNFVRERIVAIKADDKTTIIGFPIGREALLADLEFERIPYTPEELIAIADKQYDWCLAEMKKASRELGYGDDWHKALEHVKQQYVEPGKQPALIRELALEAIDFVEKRDLVTIPPLAKETWRMEMMSPEAQLQNPFFLGGETIQVSFPTNTMAHEAKLMSLRGNNRYFARATVHHELIPGHHLQGFMADRYNPHRQNFYTPFYVEGWALYWEMLLWNLGFAQTPEQKIGMLFWRMHRCARITFSLSFHLGKMTPQQCVDMLVDKVGHERENALAEVRRSFAGNYSPLYQAAYMLGGLQLMSLKHDLVDSGKMTIKQFHDAVLHTGPIPIDLVRVTLTGAPLEKDKQATWRFAPTN</sequence>
<dbReference type="EMBL" id="CP007139">
    <property type="protein sequence ID" value="AIE84897.1"/>
    <property type="molecule type" value="Genomic_DNA"/>
</dbReference>
<dbReference type="OrthoDB" id="9769898at2"/>
<dbReference type="KEGG" id="fgi:OP10G_1529"/>
<dbReference type="PANTHER" id="PTHR33361">
    <property type="entry name" value="GLR0591 PROTEIN"/>
    <property type="match status" value="1"/>
</dbReference>
<evidence type="ECO:0000256" key="1">
    <source>
        <dbReference type="SAM" id="SignalP"/>
    </source>
</evidence>
<protein>
    <submittedName>
        <fullName evidence="2">X-Pro dipeptidyl-peptidase</fullName>
    </submittedName>
</protein>
<dbReference type="Pfam" id="PF05960">
    <property type="entry name" value="DUF885"/>
    <property type="match status" value="1"/>
</dbReference>
<feature type="signal peptide" evidence="1">
    <location>
        <begin position="1"/>
        <end position="17"/>
    </location>
</feature>
<evidence type="ECO:0000313" key="3">
    <source>
        <dbReference type="Proteomes" id="UP000027982"/>
    </source>
</evidence>